<dbReference type="Pfam" id="PF13439">
    <property type="entry name" value="Glyco_transf_4"/>
    <property type="match status" value="1"/>
</dbReference>
<dbReference type="SUPFAM" id="SSF56784">
    <property type="entry name" value="HAD-like"/>
    <property type="match status" value="1"/>
</dbReference>
<dbReference type="GO" id="GO:0016791">
    <property type="term" value="F:phosphatase activity"/>
    <property type="evidence" value="ECO:0007669"/>
    <property type="project" value="UniProtKB-ARBA"/>
</dbReference>
<feature type="domain" description="Glycosyltransferase subfamily 4-like N-terminal" evidence="8">
    <location>
        <begin position="30"/>
        <end position="226"/>
    </location>
</feature>
<dbReference type="CDD" id="cd02605">
    <property type="entry name" value="HAD_SPP"/>
    <property type="match status" value="1"/>
</dbReference>
<dbReference type="InterPro" id="IPR028098">
    <property type="entry name" value="Glyco_trans_4-like_N"/>
</dbReference>
<dbReference type="InterPro" id="IPR036412">
    <property type="entry name" value="HAD-like_sf"/>
</dbReference>
<reference evidence="10" key="2">
    <citation type="journal article" date="2022" name="Front. Microbiol.">
        <title>Comparative Genomic Analysis Revealed Distinct Molecular Components and Organization of CO2-Concentrating Mechanism in Thermophilic Cyanobacteria.</title>
        <authorList>
            <person name="Tang J."/>
            <person name="Zhou H."/>
            <person name="Yao D."/>
            <person name="Riaz S."/>
            <person name="You D."/>
            <person name="Klepacz-Smolka A."/>
            <person name="Daroch M."/>
        </authorList>
    </citation>
    <scope>NUCLEOTIDE SEQUENCE [LARGE SCALE GENOMIC DNA]</scope>
    <source>
        <strain evidence="10">PCC 6715</strain>
    </source>
</reference>
<dbReference type="GO" id="GO:0046524">
    <property type="term" value="F:sucrose-phosphate synthase activity"/>
    <property type="evidence" value="ECO:0007669"/>
    <property type="project" value="UniProtKB-EC"/>
</dbReference>
<dbReference type="AlphaFoldDB" id="A0A2D2Q0T8"/>
<dbReference type="CDD" id="cd03800">
    <property type="entry name" value="GT4_sucrose_synthase"/>
    <property type="match status" value="1"/>
</dbReference>
<evidence type="ECO:0000256" key="4">
    <source>
        <dbReference type="ARBA" id="ARBA00022679"/>
    </source>
</evidence>
<keyword evidence="4" id="KW-0808">Transferase</keyword>
<proteinExistence type="inferred from homology"/>
<evidence type="ECO:0000313" key="10">
    <source>
        <dbReference type="Proteomes" id="UP000231057"/>
    </source>
</evidence>
<evidence type="ECO:0000256" key="2">
    <source>
        <dbReference type="ARBA" id="ARBA00012536"/>
    </source>
</evidence>
<dbReference type="InterPro" id="IPR044161">
    <property type="entry name" value="SPS"/>
</dbReference>
<dbReference type="NCBIfam" id="TIGR01484">
    <property type="entry name" value="HAD-SF-IIB"/>
    <property type="match status" value="1"/>
</dbReference>
<dbReference type="OrthoDB" id="7847955at2"/>
<organism evidence="9 10">
    <name type="scientific">Parathermosynechococcus lividus PCC 6715</name>
    <dbReference type="NCBI Taxonomy" id="1917166"/>
    <lineage>
        <taxon>Bacteria</taxon>
        <taxon>Bacillati</taxon>
        <taxon>Cyanobacteriota</taxon>
        <taxon>Cyanophyceae</taxon>
        <taxon>Acaryochloridales</taxon>
        <taxon>Thermosynechococcaceae</taxon>
        <taxon>Parathermosynechococcus</taxon>
    </lineage>
</organism>
<dbReference type="InterPro" id="IPR006380">
    <property type="entry name" value="SPP-like_dom"/>
</dbReference>
<dbReference type="InterPro" id="IPR012822">
    <property type="entry name" value="SucroseP_synth_GlycoTrfase_dom"/>
</dbReference>
<keyword evidence="3" id="KW-0328">Glycosyltransferase</keyword>
<dbReference type="InterPro" id="IPR023214">
    <property type="entry name" value="HAD_sf"/>
</dbReference>
<evidence type="ECO:0000256" key="5">
    <source>
        <dbReference type="ARBA" id="ARBA00047471"/>
    </source>
</evidence>
<dbReference type="SFLD" id="SFLDS00003">
    <property type="entry name" value="Haloacid_Dehalogenase"/>
    <property type="match status" value="1"/>
</dbReference>
<keyword evidence="10" id="KW-1185">Reference proteome</keyword>
<dbReference type="KEGG" id="slw:BRW62_04370"/>
<dbReference type="EMBL" id="CP018092">
    <property type="protein sequence ID" value="ATS18108.1"/>
    <property type="molecule type" value="Genomic_DNA"/>
</dbReference>
<evidence type="ECO:0000256" key="1">
    <source>
        <dbReference type="ARBA" id="ARBA00006530"/>
    </source>
</evidence>
<dbReference type="Proteomes" id="UP000231057">
    <property type="component" value="Chromosome"/>
</dbReference>
<dbReference type="RefSeq" id="WP_099798462.1">
    <property type="nucleotide sequence ID" value="NZ_CP018092.1"/>
</dbReference>
<feature type="domain" description="Sucrose phosphatase-like" evidence="7">
    <location>
        <begin position="478"/>
        <end position="713"/>
    </location>
</feature>
<evidence type="ECO:0000259" key="8">
    <source>
        <dbReference type="Pfam" id="PF13439"/>
    </source>
</evidence>
<dbReference type="SFLD" id="SFLDG01140">
    <property type="entry name" value="C2.B:_Phosphomannomutase_and_P"/>
    <property type="match status" value="1"/>
</dbReference>
<dbReference type="Gene3D" id="3.40.50.2000">
    <property type="entry name" value="Glycogen Phosphorylase B"/>
    <property type="match status" value="2"/>
</dbReference>
<evidence type="ECO:0000259" key="6">
    <source>
        <dbReference type="Pfam" id="PF00534"/>
    </source>
</evidence>
<dbReference type="Pfam" id="PF00534">
    <property type="entry name" value="Glycos_transf_1"/>
    <property type="match status" value="1"/>
</dbReference>
<dbReference type="SUPFAM" id="SSF53756">
    <property type="entry name" value="UDP-Glycosyltransferase/glycogen phosphorylase"/>
    <property type="match status" value="1"/>
</dbReference>
<dbReference type="NCBIfam" id="TIGR02471">
    <property type="entry name" value="sucr_syn_bact_C"/>
    <property type="match status" value="1"/>
</dbReference>
<gene>
    <name evidence="9" type="ORF">BRW62_04370</name>
</gene>
<feature type="domain" description="Glycosyl transferase family 1" evidence="6">
    <location>
        <begin position="246"/>
        <end position="420"/>
    </location>
</feature>
<comment type="similarity">
    <text evidence="1">Belongs to the glycosyltransferase 1 family.</text>
</comment>
<evidence type="ECO:0000259" key="7">
    <source>
        <dbReference type="Pfam" id="PF05116"/>
    </source>
</evidence>
<dbReference type="Pfam" id="PF05116">
    <property type="entry name" value="S6PP"/>
    <property type="match status" value="1"/>
</dbReference>
<dbReference type="Gene3D" id="3.40.50.1000">
    <property type="entry name" value="HAD superfamily/HAD-like"/>
    <property type="match status" value="1"/>
</dbReference>
<dbReference type="NCBIfam" id="TIGR02472">
    <property type="entry name" value="sucr_P_syn_N"/>
    <property type="match status" value="1"/>
</dbReference>
<sequence length="714" mass="80579">MQQGLYIVLISIHGLIRGDRLELGRDADTGGQTRYVVELARQLAAHPRVAQVDLVTRLINDPKVSADYAQPIEPIADRARIVRLPCGPRRYLRKEVLWPYLDVFADELLRHLRQSGRMPDVIHSHYADAGYVGCRVAGWLGVPLVHTGHSLGRVKRQRLLDQGSKPDVIEEQFHFTTRIEAEEQTLASASLIIASTHQEVEEQYSLYDHYNPERMMVIPPGLDTERFYPAAVSSDLPILKELRRFLVEPEKPFIFCLSRPVPRKNVAALVKVYGTDPMLQERANLVLVLGNRTDISKMEASPRQVFTELFSLVDRYDLYGKVAYPKTHTSDEVPDLYRLAAQQRGVFINPALTEPFGLTLIEASACGLPILATADGGPKEIIRNCQNGLLFDALDPEAIRTALHQAFASDTQWQEWSNNGLKGVQQHYSWHSHVEAYLKAISQLAEKSVLPALSVQRQPAPYRRNATPTNRNRLLTLERLLVSDIDNTLIGDRSALERLLEVLQHRLELGFGVATGRHLEITLDVLNEWGVPLPDVLITSVGSEIHYGPHLVPDTSWSQHISYRWEPQRVRDILANVPGLTLQPKDNQRSHKISYTVDIEVLPSITPVLRLLRQQKLHCRSIFSHNQFLDILPLRASKGDALRYLALKWGYPLQKLLVAGDSGNDEQMLTGNTLAVVVGNHSPELDKLRDVPQIYFAEGHYAQGILEAIDYYGF</sequence>
<dbReference type="Gene3D" id="3.90.1070.10">
    <property type="match status" value="1"/>
</dbReference>
<accession>A0A2D2Q0T8</accession>
<dbReference type="SFLD" id="SFLDG01141">
    <property type="entry name" value="C2.B.1:_Sucrose_Phosphatase_Li"/>
    <property type="match status" value="1"/>
</dbReference>
<name>A0A2D2Q0T8_PARLV</name>
<keyword evidence="9" id="KW-0378">Hydrolase</keyword>
<comment type="catalytic activity">
    <reaction evidence="5">
        <text>beta-D-fructose 6-phosphate + UDP-alpha-D-glucose = sucrose 6(F)-phosphate + UDP + H(+)</text>
        <dbReference type="Rhea" id="RHEA:22172"/>
        <dbReference type="ChEBI" id="CHEBI:15378"/>
        <dbReference type="ChEBI" id="CHEBI:57634"/>
        <dbReference type="ChEBI" id="CHEBI:57723"/>
        <dbReference type="ChEBI" id="CHEBI:58223"/>
        <dbReference type="ChEBI" id="CHEBI:58885"/>
        <dbReference type="EC" id="2.4.1.14"/>
    </reaction>
</comment>
<protein>
    <recommendedName>
        <fullName evidence="2">sucrose-phosphate synthase</fullName>
        <ecNumber evidence="2">2.4.1.14</ecNumber>
    </recommendedName>
</protein>
<evidence type="ECO:0000313" key="9">
    <source>
        <dbReference type="EMBL" id="ATS18108.1"/>
    </source>
</evidence>
<evidence type="ECO:0000256" key="3">
    <source>
        <dbReference type="ARBA" id="ARBA00022676"/>
    </source>
</evidence>
<dbReference type="EC" id="2.4.1.14" evidence="2"/>
<dbReference type="InterPro" id="IPR001296">
    <property type="entry name" value="Glyco_trans_1"/>
</dbReference>
<dbReference type="PANTHER" id="PTHR46039">
    <property type="entry name" value="SUCROSE-PHOSPHATE SYNTHASE 3-RELATED"/>
    <property type="match status" value="1"/>
</dbReference>
<reference evidence="9 10" key="1">
    <citation type="submission" date="2016-11" db="EMBL/GenBank/DDBJ databases">
        <title>Complete genome sequence of thermophilic cyanobacteria strain Synechococcus sp. PCC6715.</title>
        <authorList>
            <person name="Tang J."/>
            <person name="Daroch M."/>
            <person name="Liang Y."/>
            <person name="Jiang D."/>
            <person name="Shah M."/>
        </authorList>
    </citation>
    <scope>NUCLEOTIDE SEQUENCE [LARGE SCALE GENOMIC DNA]</scope>
    <source>
        <strain evidence="9 10">PCC 6715</strain>
    </source>
</reference>
<dbReference type="InterPro" id="IPR012821">
    <property type="entry name" value="Sucrose_P_synth_Pase-like_dom"/>
</dbReference>
<dbReference type="InterPro" id="IPR006379">
    <property type="entry name" value="HAD-SF_hydro_IIB"/>
</dbReference>
<dbReference type="PANTHER" id="PTHR46039:SF5">
    <property type="entry name" value="SUCROSE-PHOSPHATE SYNTHASE 3-RELATED"/>
    <property type="match status" value="1"/>
</dbReference>